<dbReference type="Gene3D" id="3.30.9.10">
    <property type="entry name" value="D-Amino Acid Oxidase, subunit A, domain 2"/>
    <property type="match status" value="1"/>
</dbReference>
<dbReference type="GO" id="GO:0016491">
    <property type="term" value="F:oxidoreductase activity"/>
    <property type="evidence" value="ECO:0007669"/>
    <property type="project" value="UniProtKB-KW"/>
</dbReference>
<dbReference type="InterPro" id="IPR006076">
    <property type="entry name" value="FAD-dep_OxRdtase"/>
</dbReference>
<dbReference type="PANTHER" id="PTHR13847">
    <property type="entry name" value="SARCOSINE DEHYDROGENASE-RELATED"/>
    <property type="match status" value="1"/>
</dbReference>
<accession>A0A0N9WQ56</accession>
<dbReference type="InterPro" id="IPR036188">
    <property type="entry name" value="FAD/NAD-bd_sf"/>
</dbReference>
<organism evidence="3 4">
    <name type="scientific">Pseudomonas fluorescens</name>
    <dbReference type="NCBI Taxonomy" id="294"/>
    <lineage>
        <taxon>Bacteria</taxon>
        <taxon>Pseudomonadati</taxon>
        <taxon>Pseudomonadota</taxon>
        <taxon>Gammaproteobacteria</taxon>
        <taxon>Pseudomonadales</taxon>
        <taxon>Pseudomonadaceae</taxon>
        <taxon>Pseudomonas</taxon>
    </lineage>
</organism>
<dbReference type="PRINTS" id="PR00420">
    <property type="entry name" value="RNGMNOXGNASE"/>
</dbReference>
<dbReference type="Proteomes" id="UP000059425">
    <property type="component" value="Chromosome"/>
</dbReference>
<name>A0A0N9WQ56_PSEFL</name>
<dbReference type="Gene3D" id="3.50.50.60">
    <property type="entry name" value="FAD/NAD(P)-binding domain"/>
    <property type="match status" value="1"/>
</dbReference>
<reference evidence="3 4" key="2">
    <citation type="journal article" date="2018" name="Nature">
        <title>Mutant phenotypes for thousands of bacterial genes of unknown function.</title>
        <authorList>
            <person name="Price M.N."/>
            <person name="Wetmore K.M."/>
            <person name="Waters R.J."/>
            <person name="Callaghan M."/>
            <person name="Ray J."/>
            <person name="Liu H."/>
            <person name="Kuehl J.V."/>
            <person name="Melnyk R.A."/>
            <person name="Lamson J.S."/>
            <person name="Suh Y."/>
            <person name="Carlson H.K."/>
            <person name="Esquivel Z."/>
            <person name="Sadeeshkumar H."/>
            <person name="Chakraborty R."/>
            <person name="Zane G.M."/>
            <person name="Rubin B.E."/>
            <person name="Wall J.D."/>
            <person name="Visel A."/>
            <person name="Bristow J."/>
            <person name="Blow M.J."/>
            <person name="Arkin A.P."/>
            <person name="Deutschbauer A.M."/>
        </authorList>
    </citation>
    <scope>NUCLEOTIDE SEQUENCE [LARGE SCALE GENOMIC DNA]</scope>
    <source>
        <strain evidence="3 4">FW300-N2C3</strain>
    </source>
</reference>
<dbReference type="Pfam" id="PF01266">
    <property type="entry name" value="DAO"/>
    <property type="match status" value="1"/>
</dbReference>
<protein>
    <submittedName>
        <fullName evidence="3">FAD-dependent oxidoreductase</fullName>
    </submittedName>
</protein>
<gene>
    <name evidence="3" type="ORF">AO356_29640</name>
</gene>
<evidence type="ECO:0000259" key="2">
    <source>
        <dbReference type="Pfam" id="PF01266"/>
    </source>
</evidence>
<proteinExistence type="predicted"/>
<sequence>MNAPFAPQLPASLWAATATPAVQTPALAEDKQVDVAIVGAGYTGLVTALRLAEAGVSVCVLDTGEPGWGASGRNGGQVIPGLKFDPDQLLAKFGPARAEAMIEAAGSAADEVFALIRQYGIECDATQKGWIQPACSTTAMKTIEQRAAQWQRRGVKVELLDRAAVSQRIGTENYLGGWVDPRAGSLHPLSYARGLAKAAVGQGAMIHGHSRVTGLQRQRSGWLLSTAQGFKVSAQRVLLATDGYTDDLWPGLRQTVVAANSFIIATRPLPPAIRKTILPGGEVCSDSRRLLLYFKLDAQGRLLLGGRGPFSEPSRQRDWAHLERSLGALFAQVAEVPVEYRWSGRVALTQSFLPHVHDPAPGLSVLLGYNGRGIALSTALGKHLAAKLSGATQDFPFPVMPLRRIPFHALQRLYLAAGISYYRVLDALF</sequence>
<reference evidence="4" key="1">
    <citation type="submission" date="2015-09" db="EMBL/GenBank/DDBJ databases">
        <title>Whole genome sequence of Pseudomonas fluorescens FW300-N2C3.</title>
        <authorList>
            <person name="Ray J."/>
            <person name="Melnyk R."/>
            <person name="Deutschbauer A."/>
        </authorList>
    </citation>
    <scope>NUCLEOTIDE SEQUENCE [LARGE SCALE GENOMIC DNA]</scope>
    <source>
        <strain evidence="4">FW300-N2C3</strain>
    </source>
</reference>
<dbReference type="GO" id="GO:0005737">
    <property type="term" value="C:cytoplasm"/>
    <property type="evidence" value="ECO:0007669"/>
    <property type="project" value="TreeGrafter"/>
</dbReference>
<dbReference type="OrthoDB" id="6925984at2"/>
<evidence type="ECO:0000256" key="1">
    <source>
        <dbReference type="ARBA" id="ARBA00023002"/>
    </source>
</evidence>
<dbReference type="SUPFAM" id="SSF51905">
    <property type="entry name" value="FAD/NAD(P)-binding domain"/>
    <property type="match status" value="1"/>
</dbReference>
<keyword evidence="1" id="KW-0560">Oxidoreductase</keyword>
<dbReference type="RefSeq" id="WP_060742894.1">
    <property type="nucleotide sequence ID" value="NZ_CP012831.1"/>
</dbReference>
<evidence type="ECO:0000313" key="4">
    <source>
        <dbReference type="Proteomes" id="UP000059425"/>
    </source>
</evidence>
<feature type="domain" description="FAD dependent oxidoreductase" evidence="2">
    <location>
        <begin position="34"/>
        <end position="386"/>
    </location>
</feature>
<dbReference type="PANTHER" id="PTHR13847:SF281">
    <property type="entry name" value="FAD DEPENDENT OXIDOREDUCTASE DOMAIN-CONTAINING PROTEIN"/>
    <property type="match status" value="1"/>
</dbReference>
<dbReference type="AlphaFoldDB" id="A0A0N9WQ56"/>
<dbReference type="EMBL" id="CP012831">
    <property type="protein sequence ID" value="ALI10809.1"/>
    <property type="molecule type" value="Genomic_DNA"/>
</dbReference>
<evidence type="ECO:0000313" key="3">
    <source>
        <dbReference type="EMBL" id="ALI10809.1"/>
    </source>
</evidence>